<feature type="transmembrane region" description="Helical" evidence="8">
    <location>
        <begin position="253"/>
        <end position="274"/>
    </location>
</feature>
<dbReference type="PANTHER" id="PTHR43791:SF21">
    <property type="entry name" value="MAJOR FACILITATOR SUPERFAMILY (MFS) PROFILE DOMAIN-CONTAINING PROTEIN"/>
    <property type="match status" value="1"/>
</dbReference>
<dbReference type="AlphaFoldDB" id="A0A1B8AKZ2"/>
<dbReference type="FunFam" id="1.20.1250.20:FF:000018">
    <property type="entry name" value="MFS transporter permease"/>
    <property type="match status" value="1"/>
</dbReference>
<dbReference type="SUPFAM" id="SSF103473">
    <property type="entry name" value="MFS general substrate transporter"/>
    <property type="match status" value="1"/>
</dbReference>
<sequence>MTPGSGLHMDHAYQFLGNPVGWGPLDKPQSNPGPEGSGRSYRGISVDRGVCIIHYEQFVPFFLDLRGKPFVPPPLGLQLPTVNMTDQNDFQSTQSSKTRSSHVATASMNETRERSRALNQKLDFALLPLLSLLYLFNGLDRGNVGNAETQGFTTDIGAEPDDLNEAVSLFFVTFVVLQPVSAAAGRYIGAKHWIPFLMFGWGAVTIGQAFIKGRRALIATRLLIGAFEAGFYPTAVAYLSFFYPRYDFCVRLALFDGQYAIAGAFSGSISYGIFHLRGGRLKNWQYLFLIEGALTCFFAIVAWLWLPKGPGSAWFLRPDERELAVERMKQDNAEFVEHEYSEDGIEKNRLSKRDFIETLKDWKLWTVLVLNVCASVPSSAFSVFLPLVVQGLGYESILANLMTVPPFVCGALGLYIFALSSDHHKERGYHILGGLLLGIVGLVLTVTISSNTGQYISLCVLLSGVYISAPLTMAWLSGNTPEPGKRALVLGVNGFGNLGGVIGAQLYRQRYRPDYKFPFYVTLGFLAIALVGYVSYRFMLAAVNKRKRAILDTMTPEEIESERLNDRRYADKKFTFMYGL</sequence>
<dbReference type="InterPro" id="IPR011701">
    <property type="entry name" value="MFS"/>
</dbReference>
<evidence type="ECO:0000256" key="4">
    <source>
        <dbReference type="ARBA" id="ARBA00022989"/>
    </source>
</evidence>
<evidence type="ECO:0000256" key="2">
    <source>
        <dbReference type="ARBA" id="ARBA00022448"/>
    </source>
</evidence>
<feature type="compositionally biased region" description="Polar residues" evidence="7">
    <location>
        <begin position="87"/>
        <end position="109"/>
    </location>
</feature>
<dbReference type="PANTHER" id="PTHR43791">
    <property type="entry name" value="PERMEASE-RELATED"/>
    <property type="match status" value="1"/>
</dbReference>
<feature type="domain" description="Major facilitator superfamily (MFS) profile" evidence="9">
    <location>
        <begin position="126"/>
        <end position="547"/>
    </location>
</feature>
<feature type="region of interest" description="Disordered" evidence="7">
    <location>
        <begin position="20"/>
        <end position="40"/>
    </location>
</feature>
<evidence type="ECO:0000256" key="3">
    <source>
        <dbReference type="ARBA" id="ARBA00022692"/>
    </source>
</evidence>
<feature type="transmembrane region" description="Helical" evidence="8">
    <location>
        <begin position="429"/>
        <end position="449"/>
    </location>
</feature>
<feature type="transmembrane region" description="Helical" evidence="8">
    <location>
        <begin position="488"/>
        <end position="507"/>
    </location>
</feature>
<feature type="transmembrane region" description="Helical" evidence="8">
    <location>
        <begin position="286"/>
        <end position="306"/>
    </location>
</feature>
<comment type="caution">
    <text evidence="10">The sequence shown here is derived from an EMBL/GenBank/DDBJ whole genome shotgun (WGS) entry which is preliminary data.</text>
</comment>
<dbReference type="FunFam" id="1.20.1250.20:FF:000013">
    <property type="entry name" value="MFS general substrate transporter"/>
    <property type="match status" value="1"/>
</dbReference>
<evidence type="ECO:0000256" key="5">
    <source>
        <dbReference type="ARBA" id="ARBA00023136"/>
    </source>
</evidence>
<dbReference type="GO" id="GO:0022857">
    <property type="term" value="F:transmembrane transporter activity"/>
    <property type="evidence" value="ECO:0007669"/>
    <property type="project" value="InterPro"/>
</dbReference>
<evidence type="ECO:0000259" key="9">
    <source>
        <dbReference type="PROSITE" id="PS50850"/>
    </source>
</evidence>
<feature type="transmembrane region" description="Helical" evidence="8">
    <location>
        <begin position="217"/>
        <end position="241"/>
    </location>
</feature>
<evidence type="ECO:0000256" key="7">
    <source>
        <dbReference type="SAM" id="MobiDB-lite"/>
    </source>
</evidence>
<keyword evidence="4 8" id="KW-1133">Transmembrane helix</keyword>
<dbReference type="GO" id="GO:0016020">
    <property type="term" value="C:membrane"/>
    <property type="evidence" value="ECO:0007669"/>
    <property type="project" value="UniProtKB-SubCell"/>
</dbReference>
<feature type="transmembrane region" description="Helical" evidence="8">
    <location>
        <begin position="362"/>
        <end position="385"/>
    </location>
</feature>
<reference evidence="10 11" key="1">
    <citation type="submission" date="2016-06" db="EMBL/GenBank/DDBJ databases">
        <title>Living apart together: crosstalk between the core and supernumerary genomes in a fungal plant pathogen.</title>
        <authorList>
            <person name="Vanheule A."/>
            <person name="Audenaert K."/>
            <person name="Warris S."/>
            <person name="Van De Geest H."/>
            <person name="Schijlen E."/>
            <person name="Hofte M."/>
            <person name="De Saeger S."/>
            <person name="Haesaert G."/>
            <person name="Waalwijk C."/>
            <person name="Van Der Lee T."/>
        </authorList>
    </citation>
    <scope>NUCLEOTIDE SEQUENCE [LARGE SCALE GENOMIC DNA]</scope>
    <source>
        <strain evidence="10 11">2516</strain>
    </source>
</reference>
<keyword evidence="3 8" id="KW-0812">Transmembrane</keyword>
<keyword evidence="5 8" id="KW-0472">Membrane</keyword>
<evidence type="ECO:0000313" key="11">
    <source>
        <dbReference type="Proteomes" id="UP000091967"/>
    </source>
</evidence>
<dbReference type="OMA" id="LGAKHWI"/>
<dbReference type="Proteomes" id="UP000091967">
    <property type="component" value="Unassembled WGS sequence"/>
</dbReference>
<feature type="transmembrane region" description="Helical" evidence="8">
    <location>
        <begin position="519"/>
        <end position="539"/>
    </location>
</feature>
<organism evidence="10 11">
    <name type="scientific">Fusarium poae</name>
    <dbReference type="NCBI Taxonomy" id="36050"/>
    <lineage>
        <taxon>Eukaryota</taxon>
        <taxon>Fungi</taxon>
        <taxon>Dikarya</taxon>
        <taxon>Ascomycota</taxon>
        <taxon>Pezizomycotina</taxon>
        <taxon>Sordariomycetes</taxon>
        <taxon>Hypocreomycetidae</taxon>
        <taxon>Hypocreales</taxon>
        <taxon>Nectriaceae</taxon>
        <taxon>Fusarium</taxon>
    </lineage>
</organism>
<evidence type="ECO:0000256" key="8">
    <source>
        <dbReference type="SAM" id="Phobius"/>
    </source>
</evidence>
<dbReference type="Gene3D" id="1.20.1250.20">
    <property type="entry name" value="MFS general substrate transporter like domains"/>
    <property type="match status" value="2"/>
</dbReference>
<accession>A0A1B8AKZ2</accession>
<feature type="region of interest" description="Disordered" evidence="7">
    <location>
        <begin position="87"/>
        <end position="112"/>
    </location>
</feature>
<dbReference type="InterPro" id="IPR036259">
    <property type="entry name" value="MFS_trans_sf"/>
</dbReference>
<dbReference type="InterPro" id="IPR020846">
    <property type="entry name" value="MFS_dom"/>
</dbReference>
<dbReference type="PROSITE" id="PS50850">
    <property type="entry name" value="MFS"/>
    <property type="match status" value="1"/>
</dbReference>
<dbReference type="EMBL" id="LYXU01000003">
    <property type="protein sequence ID" value="OBS21158.1"/>
    <property type="molecule type" value="Genomic_DNA"/>
</dbReference>
<evidence type="ECO:0000313" key="10">
    <source>
        <dbReference type="EMBL" id="OBS21158.1"/>
    </source>
</evidence>
<name>A0A1B8AKZ2_FUSPO</name>
<comment type="subcellular location">
    <subcellularLocation>
        <location evidence="1">Membrane</location>
        <topology evidence="1">Multi-pass membrane protein</topology>
    </subcellularLocation>
</comment>
<proteinExistence type="predicted"/>
<keyword evidence="11" id="KW-1185">Reference proteome</keyword>
<keyword evidence="6" id="KW-0325">Glycoprotein</keyword>
<protein>
    <recommendedName>
        <fullName evidence="9">Major facilitator superfamily (MFS) profile domain-containing protein</fullName>
    </recommendedName>
</protein>
<feature type="transmembrane region" description="Helical" evidence="8">
    <location>
        <begin position="192"/>
        <end position="211"/>
    </location>
</feature>
<dbReference type="Pfam" id="PF07690">
    <property type="entry name" value="MFS_1"/>
    <property type="match status" value="1"/>
</dbReference>
<evidence type="ECO:0000256" key="1">
    <source>
        <dbReference type="ARBA" id="ARBA00004141"/>
    </source>
</evidence>
<evidence type="ECO:0000256" key="6">
    <source>
        <dbReference type="ARBA" id="ARBA00023180"/>
    </source>
</evidence>
<gene>
    <name evidence="10" type="ORF">FPOA_07496</name>
</gene>
<keyword evidence="2" id="KW-0813">Transport</keyword>
<feature type="transmembrane region" description="Helical" evidence="8">
    <location>
        <begin position="397"/>
        <end position="417"/>
    </location>
</feature>
<feature type="transmembrane region" description="Helical" evidence="8">
    <location>
        <begin position="455"/>
        <end position="476"/>
    </location>
</feature>